<evidence type="ECO:0000313" key="3">
    <source>
        <dbReference type="Proteomes" id="UP001341840"/>
    </source>
</evidence>
<gene>
    <name evidence="2" type="ORF">PIB30_049333</name>
</gene>
<evidence type="ECO:0000313" key="2">
    <source>
        <dbReference type="EMBL" id="MED6196642.1"/>
    </source>
</evidence>
<feature type="region of interest" description="Disordered" evidence="1">
    <location>
        <begin position="47"/>
        <end position="71"/>
    </location>
</feature>
<comment type="caution">
    <text evidence="2">The sequence shown here is derived from an EMBL/GenBank/DDBJ whole genome shotgun (WGS) entry which is preliminary data.</text>
</comment>
<evidence type="ECO:0000256" key="1">
    <source>
        <dbReference type="SAM" id="MobiDB-lite"/>
    </source>
</evidence>
<proteinExistence type="predicted"/>
<keyword evidence="3" id="KW-1185">Reference proteome</keyword>
<sequence length="128" mass="14087">MRKESENVSERGRVRFKGAVTVARARGQMGPQKCVLMGSRGRAIRRARARGPCSSWSESSKREGADVPRPSCRRTAMRARQERGVNAPHTCVASAECNQAHRADALSPSRGRARRTGAPIRWCGRAVM</sequence>
<feature type="non-terminal residue" evidence="2">
    <location>
        <position position="128"/>
    </location>
</feature>
<dbReference type="Proteomes" id="UP001341840">
    <property type="component" value="Unassembled WGS sequence"/>
</dbReference>
<name>A0ABU6XF42_9FABA</name>
<reference evidence="2 3" key="1">
    <citation type="journal article" date="2023" name="Plants (Basel)">
        <title>Bridging the Gap: Combining Genomics and Transcriptomics Approaches to Understand Stylosanthes scabra, an Orphan Legume from the Brazilian Caatinga.</title>
        <authorList>
            <person name="Ferreira-Neto J.R.C."/>
            <person name="da Silva M.D."/>
            <person name="Binneck E."/>
            <person name="de Melo N.F."/>
            <person name="da Silva R.H."/>
            <person name="de Melo A.L.T.M."/>
            <person name="Pandolfi V."/>
            <person name="Bustamante F.O."/>
            <person name="Brasileiro-Vidal A.C."/>
            <person name="Benko-Iseppon A.M."/>
        </authorList>
    </citation>
    <scope>NUCLEOTIDE SEQUENCE [LARGE SCALE GENOMIC DNA]</scope>
    <source>
        <tissue evidence="2">Leaves</tissue>
    </source>
</reference>
<accession>A0ABU6XF42</accession>
<protein>
    <submittedName>
        <fullName evidence="2">Uncharacterized protein</fullName>
    </submittedName>
</protein>
<organism evidence="2 3">
    <name type="scientific">Stylosanthes scabra</name>
    <dbReference type="NCBI Taxonomy" id="79078"/>
    <lineage>
        <taxon>Eukaryota</taxon>
        <taxon>Viridiplantae</taxon>
        <taxon>Streptophyta</taxon>
        <taxon>Embryophyta</taxon>
        <taxon>Tracheophyta</taxon>
        <taxon>Spermatophyta</taxon>
        <taxon>Magnoliopsida</taxon>
        <taxon>eudicotyledons</taxon>
        <taxon>Gunneridae</taxon>
        <taxon>Pentapetalae</taxon>
        <taxon>rosids</taxon>
        <taxon>fabids</taxon>
        <taxon>Fabales</taxon>
        <taxon>Fabaceae</taxon>
        <taxon>Papilionoideae</taxon>
        <taxon>50 kb inversion clade</taxon>
        <taxon>dalbergioids sensu lato</taxon>
        <taxon>Dalbergieae</taxon>
        <taxon>Pterocarpus clade</taxon>
        <taxon>Stylosanthes</taxon>
    </lineage>
</organism>
<dbReference type="EMBL" id="JASCZI010211779">
    <property type="protein sequence ID" value="MED6196642.1"/>
    <property type="molecule type" value="Genomic_DNA"/>
</dbReference>